<dbReference type="EC" id="6.3.2.6" evidence="2"/>
<name>A0A2H0UCU4_9BACT</name>
<dbReference type="InterPro" id="IPR028923">
    <property type="entry name" value="SAICAR_synt/ADE2_N"/>
</dbReference>
<comment type="pathway">
    <text evidence="1">Purine metabolism; IMP biosynthesis via de novo pathway; 5-amino-1-(5-phospho-D-ribosyl)imidazole-4-carboxamide from 5-amino-1-(5-phospho-D-ribosyl)imidazole-4-carboxylate: step 1/2.</text>
</comment>
<evidence type="ECO:0000256" key="2">
    <source>
        <dbReference type="ARBA" id="ARBA00012217"/>
    </source>
</evidence>
<evidence type="ECO:0000256" key="5">
    <source>
        <dbReference type="ARBA" id="ARBA00022755"/>
    </source>
</evidence>
<dbReference type="UniPathway" id="UPA00074">
    <property type="reaction ID" value="UER00131"/>
</dbReference>
<dbReference type="AlphaFoldDB" id="A0A2H0UCU4"/>
<evidence type="ECO:0000256" key="6">
    <source>
        <dbReference type="ARBA" id="ARBA00022840"/>
    </source>
</evidence>
<dbReference type="GO" id="GO:0005524">
    <property type="term" value="F:ATP binding"/>
    <property type="evidence" value="ECO:0007669"/>
    <property type="project" value="UniProtKB-KW"/>
</dbReference>
<keyword evidence="4" id="KW-0547">Nucleotide-binding</keyword>
<dbReference type="Gene3D" id="3.30.470.20">
    <property type="entry name" value="ATP-grasp fold, B domain"/>
    <property type="match status" value="1"/>
</dbReference>
<dbReference type="Pfam" id="PF01259">
    <property type="entry name" value="SAICAR_synt"/>
    <property type="match status" value="1"/>
</dbReference>
<dbReference type="InterPro" id="IPR050089">
    <property type="entry name" value="SAICAR_synthetase"/>
</dbReference>
<evidence type="ECO:0000256" key="3">
    <source>
        <dbReference type="ARBA" id="ARBA00022598"/>
    </source>
</evidence>
<gene>
    <name evidence="9" type="ORF">COU19_00130</name>
</gene>
<evidence type="ECO:0000259" key="8">
    <source>
        <dbReference type="Pfam" id="PF01259"/>
    </source>
</evidence>
<dbReference type="PANTHER" id="PTHR43599:SF3">
    <property type="entry name" value="SI:DKEY-6E2.2"/>
    <property type="match status" value="1"/>
</dbReference>
<dbReference type="Gene3D" id="3.30.200.20">
    <property type="entry name" value="Phosphorylase Kinase, domain 1"/>
    <property type="match status" value="1"/>
</dbReference>
<comment type="catalytic activity">
    <reaction evidence="7">
        <text>5-amino-1-(5-phospho-D-ribosyl)imidazole-4-carboxylate + L-aspartate + ATP = (2S)-2-[5-amino-1-(5-phospho-beta-D-ribosyl)imidazole-4-carboxamido]succinate + ADP + phosphate + 2 H(+)</text>
        <dbReference type="Rhea" id="RHEA:22628"/>
        <dbReference type="ChEBI" id="CHEBI:15378"/>
        <dbReference type="ChEBI" id="CHEBI:29991"/>
        <dbReference type="ChEBI" id="CHEBI:30616"/>
        <dbReference type="ChEBI" id="CHEBI:43474"/>
        <dbReference type="ChEBI" id="CHEBI:58443"/>
        <dbReference type="ChEBI" id="CHEBI:77657"/>
        <dbReference type="ChEBI" id="CHEBI:456216"/>
        <dbReference type="EC" id="6.3.2.6"/>
    </reaction>
</comment>
<dbReference type="GO" id="GO:0004639">
    <property type="term" value="F:phosphoribosylaminoimidazolesuccinocarboxamide synthase activity"/>
    <property type="evidence" value="ECO:0007669"/>
    <property type="project" value="UniProtKB-EC"/>
</dbReference>
<keyword evidence="5" id="KW-0658">Purine biosynthesis</keyword>
<protein>
    <recommendedName>
        <fullName evidence="2">phosphoribosylaminoimidazolesuccinocarboxamide synthase</fullName>
        <ecNumber evidence="2">6.3.2.6</ecNumber>
    </recommendedName>
</protein>
<dbReference type="GO" id="GO:0006189">
    <property type="term" value="P:'de novo' IMP biosynthetic process"/>
    <property type="evidence" value="ECO:0007669"/>
    <property type="project" value="UniProtKB-UniPathway"/>
</dbReference>
<keyword evidence="6" id="KW-0067">ATP-binding</keyword>
<reference evidence="10" key="1">
    <citation type="submission" date="2017-09" db="EMBL/GenBank/DDBJ databases">
        <title>Depth-based differentiation of microbial function through sediment-hosted aquifers and enrichment of novel symbionts in the deep terrestrial subsurface.</title>
        <authorList>
            <person name="Probst A.J."/>
            <person name="Ladd B."/>
            <person name="Jarett J.K."/>
            <person name="Geller-Mcgrath D.E."/>
            <person name="Sieber C.M.K."/>
            <person name="Emerson J.B."/>
            <person name="Anantharaman K."/>
            <person name="Thomas B.C."/>
            <person name="Malmstrom R."/>
            <person name="Stieglmeier M."/>
            <person name="Klingl A."/>
            <person name="Woyke T."/>
            <person name="Ryan C.M."/>
            <person name="Banfield J.F."/>
        </authorList>
    </citation>
    <scope>NUCLEOTIDE SEQUENCE [LARGE SCALE GENOMIC DNA]</scope>
</reference>
<keyword evidence="3" id="KW-0436">Ligase</keyword>
<evidence type="ECO:0000256" key="4">
    <source>
        <dbReference type="ARBA" id="ARBA00022741"/>
    </source>
</evidence>
<feature type="domain" description="SAICAR synthetase/ADE2 N-terminal" evidence="8">
    <location>
        <begin position="8"/>
        <end position="129"/>
    </location>
</feature>
<organism evidence="9 10">
    <name type="scientific">Candidatus Kaiserbacteria bacterium CG10_big_fil_rev_8_21_14_0_10_56_12</name>
    <dbReference type="NCBI Taxonomy" id="1974611"/>
    <lineage>
        <taxon>Bacteria</taxon>
        <taxon>Candidatus Kaiseribacteriota</taxon>
    </lineage>
</organism>
<evidence type="ECO:0000256" key="1">
    <source>
        <dbReference type="ARBA" id="ARBA00004672"/>
    </source>
</evidence>
<comment type="caution">
    <text evidence="9">The sequence shown here is derived from an EMBL/GenBank/DDBJ whole genome shotgun (WGS) entry which is preliminary data.</text>
</comment>
<evidence type="ECO:0000256" key="7">
    <source>
        <dbReference type="ARBA" id="ARBA00048475"/>
    </source>
</evidence>
<evidence type="ECO:0000313" key="10">
    <source>
        <dbReference type="Proteomes" id="UP000230179"/>
    </source>
</evidence>
<sequence length="145" mass="15873">MAENMTPLIEGKTKVLYPIAGRDGFAHVTSKDDITAGDGKKHDKIEGKGALSNQTTCNVFLLLKACGIPVAFEERAGPTTFVAPLCTMLPYEVVVRRAAYGSHLKRNPHLTKGHVFPHLLVEFYLKTSEEVAGTHEQEGLRASLR</sequence>
<dbReference type="EMBL" id="PFBL01000001">
    <property type="protein sequence ID" value="PIR83496.1"/>
    <property type="molecule type" value="Genomic_DNA"/>
</dbReference>
<dbReference type="Proteomes" id="UP000230179">
    <property type="component" value="Unassembled WGS sequence"/>
</dbReference>
<dbReference type="SUPFAM" id="SSF56104">
    <property type="entry name" value="SAICAR synthase-like"/>
    <property type="match status" value="1"/>
</dbReference>
<evidence type="ECO:0000313" key="9">
    <source>
        <dbReference type="EMBL" id="PIR83496.1"/>
    </source>
</evidence>
<accession>A0A2H0UCU4</accession>
<proteinExistence type="predicted"/>
<dbReference type="PANTHER" id="PTHR43599">
    <property type="entry name" value="MULTIFUNCTIONAL PROTEIN ADE2"/>
    <property type="match status" value="1"/>
</dbReference>